<keyword evidence="3" id="KW-1185">Reference proteome</keyword>
<evidence type="ECO:0000313" key="2">
    <source>
        <dbReference type="EMBL" id="KAK9701933.1"/>
    </source>
</evidence>
<dbReference type="InterPro" id="IPR032135">
    <property type="entry name" value="DUF4817"/>
</dbReference>
<dbReference type="Proteomes" id="UP001458880">
    <property type="component" value="Unassembled WGS sequence"/>
</dbReference>
<accession>A0AAW1JFD6</accession>
<dbReference type="Pfam" id="PF16087">
    <property type="entry name" value="DUF4817"/>
    <property type="match status" value="1"/>
</dbReference>
<dbReference type="PANTHER" id="PTHR47326">
    <property type="entry name" value="TRANSPOSABLE ELEMENT TC3 TRANSPOSASE-LIKE PROTEIN"/>
    <property type="match status" value="1"/>
</dbReference>
<evidence type="ECO:0000259" key="1">
    <source>
        <dbReference type="Pfam" id="PF16087"/>
    </source>
</evidence>
<gene>
    <name evidence="2" type="ORF">QE152_g30270</name>
</gene>
<dbReference type="Gene3D" id="3.30.420.10">
    <property type="entry name" value="Ribonuclease H-like superfamily/Ribonuclease H"/>
    <property type="match status" value="1"/>
</dbReference>
<protein>
    <submittedName>
        <fullName evidence="2">Helix-turn-helix domain (DUF4817)</fullName>
    </submittedName>
</protein>
<comment type="caution">
    <text evidence="2">The sequence shown here is derived from an EMBL/GenBank/DDBJ whole genome shotgun (WGS) entry which is preliminary data.</text>
</comment>
<proteinExistence type="predicted"/>
<name>A0AAW1JFD6_POPJA</name>
<organism evidence="2 3">
    <name type="scientific">Popillia japonica</name>
    <name type="common">Japanese beetle</name>
    <dbReference type="NCBI Taxonomy" id="7064"/>
    <lineage>
        <taxon>Eukaryota</taxon>
        <taxon>Metazoa</taxon>
        <taxon>Ecdysozoa</taxon>
        <taxon>Arthropoda</taxon>
        <taxon>Hexapoda</taxon>
        <taxon>Insecta</taxon>
        <taxon>Pterygota</taxon>
        <taxon>Neoptera</taxon>
        <taxon>Endopterygota</taxon>
        <taxon>Coleoptera</taxon>
        <taxon>Polyphaga</taxon>
        <taxon>Scarabaeiformia</taxon>
        <taxon>Scarabaeidae</taxon>
        <taxon>Rutelinae</taxon>
        <taxon>Popillia</taxon>
    </lineage>
</organism>
<dbReference type="GO" id="GO:0003676">
    <property type="term" value="F:nucleic acid binding"/>
    <property type="evidence" value="ECO:0007669"/>
    <property type="project" value="InterPro"/>
</dbReference>
<feature type="domain" description="DUF4817" evidence="1">
    <location>
        <begin position="8"/>
        <end position="59"/>
    </location>
</feature>
<reference evidence="2 3" key="1">
    <citation type="journal article" date="2024" name="BMC Genomics">
        <title>De novo assembly and annotation of Popillia japonica's genome with initial clues to its potential as an invasive pest.</title>
        <authorList>
            <person name="Cucini C."/>
            <person name="Boschi S."/>
            <person name="Funari R."/>
            <person name="Cardaioli E."/>
            <person name="Iannotti N."/>
            <person name="Marturano G."/>
            <person name="Paoli F."/>
            <person name="Bruttini M."/>
            <person name="Carapelli A."/>
            <person name="Frati F."/>
            <person name="Nardi F."/>
        </authorList>
    </citation>
    <scope>NUCLEOTIDE SEQUENCE [LARGE SCALE GENOMIC DNA]</scope>
    <source>
        <strain evidence="2">DMR45628</strain>
    </source>
</reference>
<dbReference type="PANTHER" id="PTHR47326:SF1">
    <property type="entry name" value="HTH PSQ-TYPE DOMAIN-CONTAINING PROTEIN"/>
    <property type="match status" value="1"/>
</dbReference>
<dbReference type="AlphaFoldDB" id="A0AAW1JFD6"/>
<dbReference type="EMBL" id="JASPKY010000404">
    <property type="protein sequence ID" value="KAK9701933.1"/>
    <property type="molecule type" value="Genomic_DNA"/>
</dbReference>
<evidence type="ECO:0000313" key="3">
    <source>
        <dbReference type="Proteomes" id="UP001458880"/>
    </source>
</evidence>
<dbReference type="InterPro" id="IPR036397">
    <property type="entry name" value="RNaseH_sf"/>
</dbReference>
<sequence>MLRWTNELRAFAVKAFYKNADSAQRASRRDFNLLTRDLVPSANAINVWVRNFEETGNVTKKRGGSVRTARTPENVNRVWLVRTFSKVKRYAEMLVKFAFPAFDEHVNDRSLFQQDGATSHTAIISMDLLKLAFPGRLISRNGDIFWPACSPDLTAPDFFLSKAKGF</sequence>